<dbReference type="OrthoDB" id="421276at2759"/>
<organism evidence="1 2">
    <name type="scientific">Trichonephila inaurata madagascariensis</name>
    <dbReference type="NCBI Taxonomy" id="2747483"/>
    <lineage>
        <taxon>Eukaryota</taxon>
        <taxon>Metazoa</taxon>
        <taxon>Ecdysozoa</taxon>
        <taxon>Arthropoda</taxon>
        <taxon>Chelicerata</taxon>
        <taxon>Arachnida</taxon>
        <taxon>Araneae</taxon>
        <taxon>Araneomorphae</taxon>
        <taxon>Entelegynae</taxon>
        <taxon>Araneoidea</taxon>
        <taxon>Nephilidae</taxon>
        <taxon>Trichonephila</taxon>
        <taxon>Trichonephila inaurata</taxon>
    </lineage>
</organism>
<dbReference type="Proteomes" id="UP000886998">
    <property type="component" value="Unassembled WGS sequence"/>
</dbReference>
<name>A0A8X6Y873_9ARAC</name>
<keyword evidence="2" id="KW-1185">Reference proteome</keyword>
<protein>
    <submittedName>
        <fullName evidence="1">Uncharacterized protein</fullName>
    </submittedName>
</protein>
<accession>A0A8X6Y873</accession>
<comment type="caution">
    <text evidence="1">The sequence shown here is derived from an EMBL/GenBank/DDBJ whole genome shotgun (WGS) entry which is preliminary data.</text>
</comment>
<evidence type="ECO:0000313" key="1">
    <source>
        <dbReference type="EMBL" id="GFY66654.1"/>
    </source>
</evidence>
<gene>
    <name evidence="1" type="ORF">TNIN_394351</name>
</gene>
<evidence type="ECO:0000313" key="2">
    <source>
        <dbReference type="Proteomes" id="UP000886998"/>
    </source>
</evidence>
<dbReference type="EMBL" id="BMAV01016170">
    <property type="protein sequence ID" value="GFY66654.1"/>
    <property type="molecule type" value="Genomic_DNA"/>
</dbReference>
<reference evidence="1" key="1">
    <citation type="submission" date="2020-08" db="EMBL/GenBank/DDBJ databases">
        <title>Multicomponent nature underlies the extraordinary mechanical properties of spider dragline silk.</title>
        <authorList>
            <person name="Kono N."/>
            <person name="Nakamura H."/>
            <person name="Mori M."/>
            <person name="Yoshida Y."/>
            <person name="Ohtoshi R."/>
            <person name="Malay A.D."/>
            <person name="Moran D.A.P."/>
            <person name="Tomita M."/>
            <person name="Numata K."/>
            <person name="Arakawa K."/>
        </authorList>
    </citation>
    <scope>NUCLEOTIDE SEQUENCE</scope>
</reference>
<dbReference type="AlphaFoldDB" id="A0A8X6Y873"/>
<proteinExistence type="predicted"/>
<sequence length="99" mass="10850">MSALGLSLGTAAHGYVDKEDSERVMISDARAHGSTREGRMALRQHQLNLLEATDTSEGPSNGRGIDDIIIYEISGGPKMTDNLKSQLRRKEGDRNLRLV</sequence>